<evidence type="ECO:0000313" key="3">
    <source>
        <dbReference type="Proteomes" id="UP000006727"/>
    </source>
</evidence>
<organism evidence="1">
    <name type="scientific">Physcomitrium patens</name>
    <name type="common">Spreading-leaved earth moss</name>
    <name type="synonym">Physcomitrella patens</name>
    <dbReference type="NCBI Taxonomy" id="3218"/>
    <lineage>
        <taxon>Eukaryota</taxon>
        <taxon>Viridiplantae</taxon>
        <taxon>Streptophyta</taxon>
        <taxon>Embryophyta</taxon>
        <taxon>Bryophyta</taxon>
        <taxon>Bryophytina</taxon>
        <taxon>Bryopsida</taxon>
        <taxon>Funariidae</taxon>
        <taxon>Funariales</taxon>
        <taxon>Funariaceae</taxon>
        <taxon>Physcomitrium</taxon>
    </lineage>
</organism>
<proteinExistence type="predicted"/>
<keyword evidence="3" id="KW-1185">Reference proteome</keyword>
<dbReference type="Gramene" id="Pp3c6_15640V3.1">
    <property type="protein sequence ID" value="PAC:32977199.CDS.1"/>
    <property type="gene ID" value="Pp3c6_15640"/>
</dbReference>
<name>A0A2K1KFQ7_PHYPA</name>
<dbReference type="EnsemblPlants" id="Pp3c6_15640V3.1">
    <property type="protein sequence ID" value="PAC:32977199.CDS.1"/>
    <property type="gene ID" value="Pp3c6_15640"/>
</dbReference>
<evidence type="ECO:0000313" key="1">
    <source>
        <dbReference type="EMBL" id="PNR52614.1"/>
    </source>
</evidence>
<accession>A0A2K1KFQ7</accession>
<evidence type="ECO:0000313" key="2">
    <source>
        <dbReference type="EnsemblPlants" id="PAC:32977199.CDS.1"/>
    </source>
</evidence>
<dbReference type="Proteomes" id="UP000006727">
    <property type="component" value="Chromosome 6"/>
</dbReference>
<dbReference type="EMBL" id="ABEU02000006">
    <property type="protein sequence ID" value="PNR52614.1"/>
    <property type="molecule type" value="Genomic_DNA"/>
</dbReference>
<sequence length="81" mass="8834">MSAFTLQGCCWPSPCADVDTIANSSTALIKLIDATEVQHCFNPISMASDHNHNHSGSWQGLPASDTTDKTLLHDFFQKILT</sequence>
<dbReference type="InParanoid" id="A0A2K1KFQ7"/>
<dbReference type="AlphaFoldDB" id="A0A2K1KFQ7"/>
<protein>
    <submittedName>
        <fullName evidence="1 2">Uncharacterized protein</fullName>
    </submittedName>
</protein>
<reference evidence="2" key="3">
    <citation type="submission" date="2020-12" db="UniProtKB">
        <authorList>
            <consortium name="EnsemblPlants"/>
        </authorList>
    </citation>
    <scope>IDENTIFICATION</scope>
</reference>
<reference evidence="1 3" key="1">
    <citation type="journal article" date="2008" name="Science">
        <title>The Physcomitrella genome reveals evolutionary insights into the conquest of land by plants.</title>
        <authorList>
            <person name="Rensing S."/>
            <person name="Lang D."/>
            <person name="Zimmer A."/>
            <person name="Terry A."/>
            <person name="Salamov A."/>
            <person name="Shapiro H."/>
            <person name="Nishiyama T."/>
            <person name="Perroud P.-F."/>
            <person name="Lindquist E."/>
            <person name="Kamisugi Y."/>
            <person name="Tanahashi T."/>
            <person name="Sakakibara K."/>
            <person name="Fujita T."/>
            <person name="Oishi K."/>
            <person name="Shin-I T."/>
            <person name="Kuroki Y."/>
            <person name="Toyoda A."/>
            <person name="Suzuki Y."/>
            <person name="Hashimoto A."/>
            <person name="Yamaguchi K."/>
            <person name="Sugano A."/>
            <person name="Kohara Y."/>
            <person name="Fujiyama A."/>
            <person name="Anterola A."/>
            <person name="Aoki S."/>
            <person name="Ashton N."/>
            <person name="Barbazuk W.B."/>
            <person name="Barker E."/>
            <person name="Bennetzen J."/>
            <person name="Bezanilla M."/>
            <person name="Blankenship R."/>
            <person name="Cho S.H."/>
            <person name="Dutcher S."/>
            <person name="Estelle M."/>
            <person name="Fawcett J.A."/>
            <person name="Gundlach H."/>
            <person name="Hanada K."/>
            <person name="Heyl A."/>
            <person name="Hicks K.A."/>
            <person name="Hugh J."/>
            <person name="Lohr M."/>
            <person name="Mayer K."/>
            <person name="Melkozernov A."/>
            <person name="Murata T."/>
            <person name="Nelson D."/>
            <person name="Pils B."/>
            <person name="Prigge M."/>
            <person name="Reiss B."/>
            <person name="Renner T."/>
            <person name="Rombauts S."/>
            <person name="Rushton P."/>
            <person name="Sanderfoot A."/>
            <person name="Schween G."/>
            <person name="Shiu S.-H."/>
            <person name="Stueber K."/>
            <person name="Theodoulou F.L."/>
            <person name="Tu H."/>
            <person name="Van de Peer Y."/>
            <person name="Verrier P.J."/>
            <person name="Waters E."/>
            <person name="Wood A."/>
            <person name="Yang L."/>
            <person name="Cove D."/>
            <person name="Cuming A."/>
            <person name="Hasebe M."/>
            <person name="Lucas S."/>
            <person name="Mishler D.B."/>
            <person name="Reski R."/>
            <person name="Grigoriev I."/>
            <person name="Quatrano R.S."/>
            <person name="Boore J.L."/>
        </authorList>
    </citation>
    <scope>NUCLEOTIDE SEQUENCE [LARGE SCALE GENOMIC DNA]</scope>
    <source>
        <strain evidence="2 3">cv. Gransden 2004</strain>
    </source>
</reference>
<reference evidence="1 3" key="2">
    <citation type="journal article" date="2018" name="Plant J.">
        <title>The Physcomitrella patens chromosome-scale assembly reveals moss genome structure and evolution.</title>
        <authorList>
            <person name="Lang D."/>
            <person name="Ullrich K.K."/>
            <person name="Murat F."/>
            <person name="Fuchs J."/>
            <person name="Jenkins J."/>
            <person name="Haas F.B."/>
            <person name="Piednoel M."/>
            <person name="Gundlach H."/>
            <person name="Van Bel M."/>
            <person name="Meyberg R."/>
            <person name="Vives C."/>
            <person name="Morata J."/>
            <person name="Symeonidi A."/>
            <person name="Hiss M."/>
            <person name="Muchero W."/>
            <person name="Kamisugi Y."/>
            <person name="Saleh O."/>
            <person name="Blanc G."/>
            <person name="Decker E.L."/>
            <person name="van Gessel N."/>
            <person name="Grimwood J."/>
            <person name="Hayes R.D."/>
            <person name="Graham S.W."/>
            <person name="Gunter L.E."/>
            <person name="McDaniel S.F."/>
            <person name="Hoernstein S.N.W."/>
            <person name="Larsson A."/>
            <person name="Li F.W."/>
            <person name="Perroud P.F."/>
            <person name="Phillips J."/>
            <person name="Ranjan P."/>
            <person name="Rokshar D.S."/>
            <person name="Rothfels C.J."/>
            <person name="Schneider L."/>
            <person name="Shu S."/>
            <person name="Stevenson D.W."/>
            <person name="Thummler F."/>
            <person name="Tillich M."/>
            <person name="Villarreal Aguilar J.C."/>
            <person name="Widiez T."/>
            <person name="Wong G.K."/>
            <person name="Wymore A."/>
            <person name="Zhang Y."/>
            <person name="Zimmer A.D."/>
            <person name="Quatrano R.S."/>
            <person name="Mayer K.F.X."/>
            <person name="Goodstein D."/>
            <person name="Casacuberta J.M."/>
            <person name="Vandepoele K."/>
            <person name="Reski R."/>
            <person name="Cuming A.C."/>
            <person name="Tuskan G.A."/>
            <person name="Maumus F."/>
            <person name="Salse J."/>
            <person name="Schmutz J."/>
            <person name="Rensing S.A."/>
        </authorList>
    </citation>
    <scope>NUCLEOTIDE SEQUENCE [LARGE SCALE GENOMIC DNA]</scope>
    <source>
        <strain evidence="2 3">cv. Gransden 2004</strain>
    </source>
</reference>
<gene>
    <name evidence="1" type="ORF">PHYPA_008988</name>
</gene>